<gene>
    <name evidence="1" type="ORF">COLO4_12770</name>
</gene>
<dbReference type="Proteomes" id="UP000187203">
    <property type="component" value="Unassembled WGS sequence"/>
</dbReference>
<accession>A0A1R3K010</accession>
<reference evidence="2" key="1">
    <citation type="submission" date="2013-09" db="EMBL/GenBank/DDBJ databases">
        <title>Corchorus olitorius genome sequencing.</title>
        <authorList>
            <person name="Alam M."/>
            <person name="Haque M.S."/>
            <person name="Islam M.S."/>
            <person name="Emdad E.M."/>
            <person name="Islam M.M."/>
            <person name="Ahmed B."/>
            <person name="Halim A."/>
            <person name="Hossen Q.M.M."/>
            <person name="Hossain M.Z."/>
            <person name="Ahmed R."/>
            <person name="Khan M.M."/>
            <person name="Islam R."/>
            <person name="Rashid M.M."/>
            <person name="Khan S.A."/>
            <person name="Rahman M.S."/>
            <person name="Alam M."/>
            <person name="Yahiya A.S."/>
            <person name="Khan M.S."/>
            <person name="Azam M.S."/>
            <person name="Haque T."/>
            <person name="Lashkar M.Z.H."/>
            <person name="Akhand A.I."/>
            <person name="Morshed G."/>
            <person name="Roy S."/>
            <person name="Uddin K.S."/>
            <person name="Rabeya T."/>
            <person name="Hossain A.S."/>
            <person name="Chowdhury A."/>
            <person name="Snigdha A.R."/>
            <person name="Mortoza M.S."/>
            <person name="Matin S.A."/>
            <person name="Hoque S.M.E."/>
            <person name="Islam M.K."/>
            <person name="Roy D.K."/>
            <person name="Haider R."/>
            <person name="Moosa M.M."/>
            <person name="Elias S.M."/>
            <person name="Hasan A.M."/>
            <person name="Jahan S."/>
            <person name="Shafiuddin M."/>
            <person name="Mahmood N."/>
            <person name="Shommy N.S."/>
        </authorList>
    </citation>
    <scope>NUCLEOTIDE SEQUENCE [LARGE SCALE GENOMIC DNA]</scope>
    <source>
        <strain evidence="2">cv. O-4</strain>
    </source>
</reference>
<dbReference type="EMBL" id="AWUE01014945">
    <property type="protein sequence ID" value="OMP00318.1"/>
    <property type="molecule type" value="Genomic_DNA"/>
</dbReference>
<proteinExistence type="predicted"/>
<comment type="caution">
    <text evidence="1">The sequence shown here is derived from an EMBL/GenBank/DDBJ whole genome shotgun (WGS) entry which is preliminary data.</text>
</comment>
<evidence type="ECO:0000313" key="2">
    <source>
        <dbReference type="Proteomes" id="UP000187203"/>
    </source>
</evidence>
<evidence type="ECO:0000313" key="1">
    <source>
        <dbReference type="EMBL" id="OMP00318.1"/>
    </source>
</evidence>
<name>A0A1R3K010_9ROSI</name>
<organism evidence="1 2">
    <name type="scientific">Corchorus olitorius</name>
    <dbReference type="NCBI Taxonomy" id="93759"/>
    <lineage>
        <taxon>Eukaryota</taxon>
        <taxon>Viridiplantae</taxon>
        <taxon>Streptophyta</taxon>
        <taxon>Embryophyta</taxon>
        <taxon>Tracheophyta</taxon>
        <taxon>Spermatophyta</taxon>
        <taxon>Magnoliopsida</taxon>
        <taxon>eudicotyledons</taxon>
        <taxon>Gunneridae</taxon>
        <taxon>Pentapetalae</taxon>
        <taxon>rosids</taxon>
        <taxon>malvids</taxon>
        <taxon>Malvales</taxon>
        <taxon>Malvaceae</taxon>
        <taxon>Grewioideae</taxon>
        <taxon>Apeibeae</taxon>
        <taxon>Corchorus</taxon>
    </lineage>
</organism>
<keyword evidence="2" id="KW-1185">Reference proteome</keyword>
<protein>
    <submittedName>
        <fullName evidence="1">Uncharacterized protein</fullName>
    </submittedName>
</protein>
<sequence length="31" mass="3403">MALKQNIISSRYVKSSILEKSPPEIPGSCLI</sequence>
<dbReference type="AlphaFoldDB" id="A0A1R3K010"/>